<accession>A0A3E0TXE3</accession>
<keyword evidence="2" id="KW-0863">Zinc-finger</keyword>
<organism evidence="5 6">
    <name type="scientific">Thalassotalea euphylliae</name>
    <dbReference type="NCBI Taxonomy" id="1655234"/>
    <lineage>
        <taxon>Bacteria</taxon>
        <taxon>Pseudomonadati</taxon>
        <taxon>Pseudomonadota</taxon>
        <taxon>Gammaproteobacteria</taxon>
        <taxon>Alteromonadales</taxon>
        <taxon>Colwelliaceae</taxon>
        <taxon>Thalassotalea</taxon>
    </lineage>
</organism>
<proteinExistence type="predicted"/>
<dbReference type="RefSeq" id="WP_116013093.1">
    <property type="nucleotide sequence ID" value="NZ_QUOT01000001.1"/>
</dbReference>
<evidence type="ECO:0000259" key="4">
    <source>
        <dbReference type="PROSITE" id="PS50199"/>
    </source>
</evidence>
<evidence type="ECO:0000313" key="6">
    <source>
        <dbReference type="Proteomes" id="UP000256899"/>
    </source>
</evidence>
<feature type="domain" description="RanBP2-type" evidence="4">
    <location>
        <begin position="69"/>
        <end position="101"/>
    </location>
</feature>
<name>A0A3E0TXE3_9GAMM</name>
<dbReference type="Pfam" id="PF09413">
    <property type="entry name" value="DUF2007"/>
    <property type="match status" value="1"/>
</dbReference>
<evidence type="ECO:0000313" key="5">
    <source>
        <dbReference type="EMBL" id="REL29278.1"/>
    </source>
</evidence>
<dbReference type="Gene3D" id="3.30.70.790">
    <property type="entry name" value="UreE, C-terminal domain"/>
    <property type="match status" value="1"/>
</dbReference>
<dbReference type="PROSITE" id="PS50199">
    <property type="entry name" value="ZF_RANBP2_2"/>
    <property type="match status" value="1"/>
</dbReference>
<dbReference type="SUPFAM" id="SSF90209">
    <property type="entry name" value="Ran binding protein zinc finger-like"/>
    <property type="match status" value="1"/>
</dbReference>
<evidence type="ECO:0000256" key="1">
    <source>
        <dbReference type="ARBA" id="ARBA00022723"/>
    </source>
</evidence>
<dbReference type="AlphaFoldDB" id="A0A3E0TXE3"/>
<comment type="caution">
    <text evidence="5">The sequence shown here is derived from an EMBL/GenBank/DDBJ whole genome shotgun (WGS) entry which is preliminary data.</text>
</comment>
<evidence type="ECO:0000256" key="2">
    <source>
        <dbReference type="ARBA" id="ARBA00022771"/>
    </source>
</evidence>
<dbReference type="GO" id="GO:0008270">
    <property type="term" value="F:zinc ion binding"/>
    <property type="evidence" value="ECO:0007669"/>
    <property type="project" value="UniProtKB-KW"/>
</dbReference>
<sequence length="101" mass="11195">MLIYTHENPVVVANIQNLLAMAGIEVILKNEFASGGVGELAAVDAWPELWLVNDSQLSKAKTLIADAKRQGQREDWFCPTCKEQNGAAFEICWQCETPFPT</sequence>
<dbReference type="Proteomes" id="UP000256899">
    <property type="component" value="Unassembled WGS sequence"/>
</dbReference>
<reference evidence="6" key="1">
    <citation type="submission" date="2018-08" db="EMBL/GenBank/DDBJ databases">
        <title>Thalassotalea euphylliae genome.</title>
        <authorList>
            <person name="Summers S."/>
            <person name="Rice S.A."/>
            <person name="Freckelton M.L."/>
            <person name="Nedved B.T."/>
            <person name="Hadfield M.G."/>
        </authorList>
    </citation>
    <scope>NUCLEOTIDE SEQUENCE [LARGE SCALE GENOMIC DNA]</scope>
    <source>
        <strain evidence="6">H3</strain>
    </source>
</reference>
<protein>
    <submittedName>
        <fullName evidence="5">DUF2007 domain-containing protein</fullName>
    </submittedName>
</protein>
<dbReference type="InterPro" id="IPR018551">
    <property type="entry name" value="DUF2007"/>
</dbReference>
<keyword evidence="1" id="KW-0479">Metal-binding</keyword>
<dbReference type="InterPro" id="IPR001876">
    <property type="entry name" value="Znf_RanBP2"/>
</dbReference>
<evidence type="ECO:0000256" key="3">
    <source>
        <dbReference type="ARBA" id="ARBA00022833"/>
    </source>
</evidence>
<dbReference type="InterPro" id="IPR036443">
    <property type="entry name" value="Znf_RanBP2_sf"/>
</dbReference>
<dbReference type="EMBL" id="QUOT01000001">
    <property type="protein sequence ID" value="REL29278.1"/>
    <property type="molecule type" value="Genomic_DNA"/>
</dbReference>
<keyword evidence="6" id="KW-1185">Reference proteome</keyword>
<gene>
    <name evidence="5" type="ORF">DXX94_00200</name>
</gene>
<dbReference type="PROSITE" id="PS01358">
    <property type="entry name" value="ZF_RANBP2_1"/>
    <property type="match status" value="1"/>
</dbReference>
<keyword evidence="3" id="KW-0862">Zinc</keyword>